<gene>
    <name evidence="2" type="ORF">K469DRAFT_764302</name>
</gene>
<dbReference type="EMBL" id="ML994621">
    <property type="protein sequence ID" value="KAF2189250.1"/>
    <property type="molecule type" value="Genomic_DNA"/>
</dbReference>
<feature type="region of interest" description="Disordered" evidence="1">
    <location>
        <begin position="118"/>
        <end position="161"/>
    </location>
</feature>
<evidence type="ECO:0000313" key="2">
    <source>
        <dbReference type="EMBL" id="KAF2189250.1"/>
    </source>
</evidence>
<evidence type="ECO:0000256" key="1">
    <source>
        <dbReference type="SAM" id="MobiDB-lite"/>
    </source>
</evidence>
<sequence>MALASPLAPLHAHLVALMQIESTLSQPEIYQLANNLSFYLHYRCGCGPKFVETPSDINIVLVQSLGEFAMAVVHQCKTVIASSLVSRRKDALGALRRELENRVRVTIEDDGVCASELDYDDTEGEEVEDDKEEVSKAKVGKTKVDNAEGEKAKGGKTEVDK</sequence>
<evidence type="ECO:0000313" key="3">
    <source>
        <dbReference type="Proteomes" id="UP000800200"/>
    </source>
</evidence>
<name>A0A6A6EGJ3_9PEZI</name>
<dbReference type="Proteomes" id="UP000800200">
    <property type="component" value="Unassembled WGS sequence"/>
</dbReference>
<feature type="compositionally biased region" description="Acidic residues" evidence="1">
    <location>
        <begin position="118"/>
        <end position="132"/>
    </location>
</feature>
<reference evidence="2" key="1">
    <citation type="journal article" date="2020" name="Stud. Mycol.">
        <title>101 Dothideomycetes genomes: a test case for predicting lifestyles and emergence of pathogens.</title>
        <authorList>
            <person name="Haridas S."/>
            <person name="Albert R."/>
            <person name="Binder M."/>
            <person name="Bloem J."/>
            <person name="Labutti K."/>
            <person name="Salamov A."/>
            <person name="Andreopoulos B."/>
            <person name="Baker S."/>
            <person name="Barry K."/>
            <person name="Bills G."/>
            <person name="Bluhm B."/>
            <person name="Cannon C."/>
            <person name="Castanera R."/>
            <person name="Culley D."/>
            <person name="Daum C."/>
            <person name="Ezra D."/>
            <person name="Gonzalez J."/>
            <person name="Henrissat B."/>
            <person name="Kuo A."/>
            <person name="Liang C."/>
            <person name="Lipzen A."/>
            <person name="Lutzoni F."/>
            <person name="Magnuson J."/>
            <person name="Mondo S."/>
            <person name="Nolan M."/>
            <person name="Ohm R."/>
            <person name="Pangilinan J."/>
            <person name="Park H.-J."/>
            <person name="Ramirez L."/>
            <person name="Alfaro M."/>
            <person name="Sun H."/>
            <person name="Tritt A."/>
            <person name="Yoshinaga Y."/>
            <person name="Zwiers L.-H."/>
            <person name="Turgeon B."/>
            <person name="Goodwin S."/>
            <person name="Spatafora J."/>
            <person name="Crous P."/>
            <person name="Grigoriev I."/>
        </authorList>
    </citation>
    <scope>NUCLEOTIDE SEQUENCE</scope>
    <source>
        <strain evidence="2">CBS 207.26</strain>
    </source>
</reference>
<organism evidence="2 3">
    <name type="scientific">Zopfia rhizophila CBS 207.26</name>
    <dbReference type="NCBI Taxonomy" id="1314779"/>
    <lineage>
        <taxon>Eukaryota</taxon>
        <taxon>Fungi</taxon>
        <taxon>Dikarya</taxon>
        <taxon>Ascomycota</taxon>
        <taxon>Pezizomycotina</taxon>
        <taxon>Dothideomycetes</taxon>
        <taxon>Dothideomycetes incertae sedis</taxon>
        <taxon>Zopfiaceae</taxon>
        <taxon>Zopfia</taxon>
    </lineage>
</organism>
<proteinExistence type="predicted"/>
<feature type="compositionally biased region" description="Basic and acidic residues" evidence="1">
    <location>
        <begin position="142"/>
        <end position="161"/>
    </location>
</feature>
<accession>A0A6A6EGJ3</accession>
<dbReference type="AlphaFoldDB" id="A0A6A6EGJ3"/>
<protein>
    <submittedName>
        <fullName evidence="2">Uncharacterized protein</fullName>
    </submittedName>
</protein>
<keyword evidence="3" id="KW-1185">Reference proteome</keyword>